<evidence type="ECO:0000313" key="3">
    <source>
        <dbReference type="Proteomes" id="UP000428260"/>
    </source>
</evidence>
<keyword evidence="1" id="KW-1133">Transmembrane helix</keyword>
<accession>A0A6I6JY54</accession>
<dbReference type="AlphaFoldDB" id="A0A6I6JY54"/>
<reference evidence="2 3" key="1">
    <citation type="submission" date="2019-11" db="EMBL/GenBank/DDBJ databases">
        <authorList>
            <person name="Zheng R.K."/>
            <person name="Sun C.M."/>
        </authorList>
    </citation>
    <scope>NUCLEOTIDE SEQUENCE [LARGE SCALE GENOMIC DNA]</scope>
    <source>
        <strain evidence="2 3">WC007</strain>
    </source>
</reference>
<dbReference type="Pfam" id="PF13571">
    <property type="entry name" value="DUF4133"/>
    <property type="match status" value="1"/>
</dbReference>
<dbReference type="Proteomes" id="UP000428260">
    <property type="component" value="Chromosome"/>
</dbReference>
<dbReference type="EMBL" id="CP046401">
    <property type="protein sequence ID" value="QGY46070.1"/>
    <property type="molecule type" value="Genomic_DNA"/>
</dbReference>
<evidence type="ECO:0000313" key="2">
    <source>
        <dbReference type="EMBL" id="QGY46070.1"/>
    </source>
</evidence>
<feature type="transmembrane region" description="Helical" evidence="1">
    <location>
        <begin position="46"/>
        <end position="62"/>
    </location>
</feature>
<dbReference type="InterPro" id="IPR025407">
    <property type="entry name" value="DUF4133"/>
</dbReference>
<dbReference type="KEGG" id="mcos:GM418_21085"/>
<keyword evidence="1" id="KW-0812">Transmembrane</keyword>
<keyword evidence="1" id="KW-0472">Membrane</keyword>
<name>A0A6I6JY54_9BACT</name>
<proteinExistence type="predicted"/>
<gene>
    <name evidence="2" type="ORF">GM418_21085</name>
</gene>
<feature type="transmembrane region" description="Helical" evidence="1">
    <location>
        <begin position="21"/>
        <end position="40"/>
    </location>
</feature>
<organism evidence="2 3">
    <name type="scientific">Maribellus comscasis</name>
    <dbReference type="NCBI Taxonomy" id="2681766"/>
    <lineage>
        <taxon>Bacteria</taxon>
        <taxon>Pseudomonadati</taxon>
        <taxon>Bacteroidota</taxon>
        <taxon>Bacteroidia</taxon>
        <taxon>Marinilabiliales</taxon>
        <taxon>Prolixibacteraceae</taxon>
        <taxon>Maribellus</taxon>
    </lineage>
</organism>
<evidence type="ECO:0000256" key="1">
    <source>
        <dbReference type="SAM" id="Phobius"/>
    </source>
</evidence>
<dbReference type="RefSeq" id="WP_158869208.1">
    <property type="nucleotide sequence ID" value="NZ_CP046401.1"/>
</dbReference>
<sequence>MKAYTIQKIDTNLYIKGFSGQLVYSALYGIIAALLLFVLLYILTGAFIAVVVCVPLFFAYLYRLNKIQKKYGHAGWAKKKIARQLPEFVTIKKRFLR</sequence>
<keyword evidence="3" id="KW-1185">Reference proteome</keyword>
<protein>
    <submittedName>
        <fullName evidence="2">DUF4133 domain-containing protein</fullName>
    </submittedName>
</protein>